<keyword evidence="1 6" id="KW-0547">Nucleotide-binding</keyword>
<dbReference type="SUPFAM" id="SSF52540">
    <property type="entry name" value="P-loop containing nucleoside triphosphate hydrolases"/>
    <property type="match status" value="1"/>
</dbReference>
<feature type="domain" description="DNA2/NAM7 helicase-like C-terminal" evidence="4">
    <location>
        <begin position="705"/>
        <end position="898"/>
    </location>
</feature>
<feature type="region of interest" description="Disordered" evidence="2">
    <location>
        <begin position="1128"/>
        <end position="1252"/>
    </location>
</feature>
<dbReference type="Pfam" id="PF13086">
    <property type="entry name" value="AAA_11"/>
    <property type="match status" value="1"/>
</dbReference>
<dbReference type="RefSeq" id="XP_031005716.1">
    <property type="nucleotide sequence ID" value="XM_031150009.1"/>
</dbReference>
<evidence type="ECO:0000259" key="4">
    <source>
        <dbReference type="Pfam" id="PF13087"/>
    </source>
</evidence>
<dbReference type="CDD" id="cd18808">
    <property type="entry name" value="SF1_C_Upf1"/>
    <property type="match status" value="1"/>
</dbReference>
<dbReference type="PANTHER" id="PTHR10887">
    <property type="entry name" value="DNA2/NAM7 HELICASE FAMILY"/>
    <property type="match status" value="1"/>
</dbReference>
<keyword evidence="1 6" id="KW-0347">Helicase</keyword>
<comment type="caution">
    <text evidence="6">The sequence shown here is derived from an EMBL/GenBank/DDBJ whole genome shotgun (WGS) entry which is preliminary data.</text>
</comment>
<dbReference type="InterPro" id="IPR041677">
    <property type="entry name" value="DNA2/NAM7_AAA_11"/>
</dbReference>
<dbReference type="GO" id="GO:0004386">
    <property type="term" value="F:helicase activity"/>
    <property type="evidence" value="ECO:0007669"/>
    <property type="project" value="UniProtKB-KW"/>
</dbReference>
<evidence type="ECO:0000313" key="7">
    <source>
        <dbReference type="Proteomes" id="UP000431533"/>
    </source>
</evidence>
<dbReference type="InterPro" id="IPR041679">
    <property type="entry name" value="DNA2/NAM7-like_C"/>
</dbReference>
<dbReference type="InterPro" id="IPR027417">
    <property type="entry name" value="P-loop_NTPase"/>
</dbReference>
<reference evidence="6 7" key="1">
    <citation type="submission" date="2018-05" db="EMBL/GenBank/DDBJ databases">
        <title>Genome sequencing and assembly of the regulated plant pathogen Lachnellula willkommii and related sister species for the development of diagnostic species identification markers.</title>
        <authorList>
            <person name="Giroux E."/>
            <person name="Bilodeau G."/>
        </authorList>
    </citation>
    <scope>NUCLEOTIDE SEQUENCE [LARGE SCALE GENOMIC DNA]</scope>
    <source>
        <strain evidence="6 7">CBS 185.66</strain>
    </source>
</reference>
<organism evidence="6 7">
    <name type="scientific">Lachnellula hyalina</name>
    <dbReference type="NCBI Taxonomy" id="1316788"/>
    <lineage>
        <taxon>Eukaryota</taxon>
        <taxon>Fungi</taxon>
        <taxon>Dikarya</taxon>
        <taxon>Ascomycota</taxon>
        <taxon>Pezizomycotina</taxon>
        <taxon>Leotiomycetes</taxon>
        <taxon>Helotiales</taxon>
        <taxon>Lachnaceae</taxon>
        <taxon>Lachnellula</taxon>
    </lineage>
</organism>
<evidence type="ECO:0000256" key="1">
    <source>
        <dbReference type="ARBA" id="ARBA00022806"/>
    </source>
</evidence>
<dbReference type="InterPro" id="IPR045055">
    <property type="entry name" value="DNA2/NAM7-like"/>
</dbReference>
<keyword evidence="7" id="KW-1185">Reference proteome</keyword>
<feature type="compositionally biased region" description="Basic and acidic residues" evidence="2">
    <location>
        <begin position="1241"/>
        <end position="1251"/>
    </location>
</feature>
<evidence type="ECO:0000259" key="3">
    <source>
        <dbReference type="Pfam" id="PF13086"/>
    </source>
</evidence>
<protein>
    <submittedName>
        <fullName evidence="6">Helicase required for RNAi-mediated heterochromatin assembly</fullName>
    </submittedName>
</protein>
<evidence type="ECO:0000256" key="2">
    <source>
        <dbReference type="SAM" id="MobiDB-lite"/>
    </source>
</evidence>
<dbReference type="InterPro" id="IPR057373">
    <property type="entry name" value="ZNFX1"/>
</dbReference>
<dbReference type="Pfam" id="PF13087">
    <property type="entry name" value="AAA_12"/>
    <property type="match status" value="1"/>
</dbReference>
<feature type="domain" description="ZNFX1" evidence="5">
    <location>
        <begin position="117"/>
        <end position="226"/>
    </location>
</feature>
<dbReference type="OrthoDB" id="409395at2759"/>
<dbReference type="Proteomes" id="UP000431533">
    <property type="component" value="Unassembled WGS sequence"/>
</dbReference>
<dbReference type="Gene3D" id="3.40.50.300">
    <property type="entry name" value="P-loop containing nucleotide triphosphate hydrolases"/>
    <property type="match status" value="3"/>
</dbReference>
<evidence type="ECO:0000259" key="5">
    <source>
        <dbReference type="Pfam" id="PF25396"/>
    </source>
</evidence>
<keyword evidence="1 6" id="KW-0378">Hydrolase</keyword>
<dbReference type="EMBL" id="QGMH01000058">
    <property type="protein sequence ID" value="TVY26928.1"/>
    <property type="molecule type" value="Genomic_DNA"/>
</dbReference>
<keyword evidence="1 6" id="KW-0067">ATP-binding</keyword>
<dbReference type="GeneID" id="41985257"/>
<dbReference type="Pfam" id="PF25396">
    <property type="entry name" value="ZNFX1"/>
    <property type="match status" value="1"/>
</dbReference>
<accession>A0A8H8R1W4</accession>
<dbReference type="GO" id="GO:0031048">
    <property type="term" value="P:regulatory ncRNA-mediated heterochromatin formation"/>
    <property type="evidence" value="ECO:0007669"/>
    <property type="project" value="TreeGrafter"/>
</dbReference>
<dbReference type="InterPro" id="IPR047187">
    <property type="entry name" value="SF1_C_Upf1"/>
</dbReference>
<dbReference type="CDD" id="cd06008">
    <property type="entry name" value="NF-X1-zinc-finger"/>
    <property type="match status" value="1"/>
</dbReference>
<evidence type="ECO:0000313" key="6">
    <source>
        <dbReference type="EMBL" id="TVY26928.1"/>
    </source>
</evidence>
<gene>
    <name evidence="6" type="primary">hrr1</name>
    <name evidence="6" type="ORF">LHYA1_G005059</name>
</gene>
<dbReference type="PANTHER" id="PTHR10887:SF341">
    <property type="entry name" value="NFX1-TYPE ZINC FINGER-CONTAINING PROTEIN 1"/>
    <property type="match status" value="1"/>
</dbReference>
<feature type="domain" description="DNA2/NAM7 helicase helicase" evidence="3">
    <location>
        <begin position="316"/>
        <end position="690"/>
    </location>
</feature>
<sequence>MVYVHSGPGFEALRAHINKDHLASEHTEEWRNLQEIPTASEIWSADSSRETHPVEEKWNDYMGKPSYEIALPHNIIEGPWPSKVAYLGAHYQILREDVVAPLRHSVTSVQDRPNMMDDDDTHIYTHVTIKGMKLSPVGPAFRVEFSTERAGKQIRWEQSKRLMQGTLVAISSHKDSFRTSCKVAVIAARPLVGGVDQNPPQVDIFWGDNNDAVFDPDEHYIMVEARTGYFEASRHMLIAIQKLMTESFTLAKHIVDLDSNVNAPTYVEDHSIYDLSSLLPPEKAMEIIEGGITLGDRLQNVDILEAFPRIPESGMDPSQLLAFKSMMNKKVAIVQGPPGTGKTFVSVSALKVMLANLQPDEPPIIVAAQTNHALDQLLNHVLDFEPNILRLGGRCDKGNTAVLERTLYQLKHSDHKVPNMFQGLKDAQKFVASNVDAIAEILGPLLTSKLVTAEMLLGAGVIRQEHYDSLNDGDWTGDGDVSDGLEGWLREDQIYPILRTPQNDSSLPLEEGEVEQEVVLALDQEVRGEQFDREADKDGLTGTYVPFTRSHTGRNTGILNDDIKKLLRNRDLQTVPHSKRGDMYCYFLKQLDRKIRKKMKLQLAQYNDAVDKLRLTKWSLNAHFIRHMRIKLIGCTTTGLSKYRGLLAAVQPRALLIEEAAETKEGTIIAGMIETLQHLILVGDHQQLQANCNVKALEEAPYHMNISMFERLVRHSIEHVMLNEQRRMVPNIRQLLTIEPTPFYENLQDHRSVLDRKVNRPLIPGMGDRDVHFFSHDWLECRNQDSSRYNPDEAQMIAGAFKHLILNGTEASNITVLTFYNGQRKRIVQELKNTPGLKHVTYFNVFTVDSFQGEENDVILLSLVRSNDHLSIGFLDNKNRLVVALSRARRGLYIFGNALTLTAAESNELGIGRDPLWDPLLQHLKRQRQFKFGAGFPITCVRHGKTIEIVEPQDWAMNAGGCNAKCGAILPCGHYCPYTCHSFPESEVPCREACPLQLECGHGCSRFCYEACTCEQCTTPIIQTELEAWNLASDRPQNNSAFQQPLVLLNSGPEYQAIIPGRIQTTPQHHPGVIAWNTWDADAADRKSNKERRLRLESQLDTNQSRTTSRLNAAAKVFELGFKGKPVNDKFSPLMDSNSSNGIKRDSMRKGASTSHGDAPNPKNSAKKPEPVVQSYRSSPGFPNKPSNAVVGKKKNITSNRHSSDDRSRMSIVDMSPLPSPKPFFQEEKTSSIRVSKRKKAENGHANRVDDSIIAPVANPRQEPLLIDFDEPSVEIGINQSVIPPSWRIGGACD</sequence>
<proteinExistence type="predicted"/>
<name>A0A8H8R1W4_9HELO</name>
<dbReference type="GO" id="GO:0031380">
    <property type="term" value="C:nuclear RNA-directed RNA polymerase complex"/>
    <property type="evidence" value="ECO:0007669"/>
    <property type="project" value="TreeGrafter"/>
</dbReference>